<dbReference type="InterPro" id="IPR008207">
    <property type="entry name" value="Sig_transdc_His_kin_Hpt_dom"/>
</dbReference>
<dbReference type="SMART" id="SM00073">
    <property type="entry name" value="HPT"/>
    <property type="match status" value="1"/>
</dbReference>
<dbReference type="AlphaFoldDB" id="A0A437LSS5"/>
<dbReference type="InterPro" id="IPR036890">
    <property type="entry name" value="HATPase_C_sf"/>
</dbReference>
<dbReference type="InterPro" id="IPR004358">
    <property type="entry name" value="Sig_transdc_His_kin-like_C"/>
</dbReference>
<evidence type="ECO:0000256" key="4">
    <source>
        <dbReference type="ARBA" id="ARBA00022553"/>
    </source>
</evidence>
<proteinExistence type="predicted"/>
<dbReference type="InterPro" id="IPR008979">
    <property type="entry name" value="Galactose-bd-like_sf"/>
</dbReference>
<keyword evidence="15" id="KW-1185">Reference proteome</keyword>
<dbReference type="InterPro" id="IPR051315">
    <property type="entry name" value="Bact_Chemotaxis_CheA"/>
</dbReference>
<evidence type="ECO:0000256" key="11">
    <source>
        <dbReference type="SAM" id="SignalP"/>
    </source>
</evidence>
<keyword evidence="11" id="KW-0732">Signal</keyword>
<feature type="transmembrane region" description="Helical" evidence="10">
    <location>
        <begin position="254"/>
        <end position="274"/>
    </location>
</feature>
<organism evidence="14 15">
    <name type="scientific">Inhella crocodyli</name>
    <dbReference type="NCBI Taxonomy" id="2499851"/>
    <lineage>
        <taxon>Bacteria</taxon>
        <taxon>Pseudomonadati</taxon>
        <taxon>Pseudomonadota</taxon>
        <taxon>Betaproteobacteria</taxon>
        <taxon>Burkholderiales</taxon>
        <taxon>Sphaerotilaceae</taxon>
        <taxon>Inhella</taxon>
    </lineage>
</organism>
<comment type="function">
    <text evidence="8">Involved in the transmission of sensory signals from the chemoreceptors to the flagellar motors. CheA is autophosphorylated; it can transfer its phosphate group to either CheB or CheY.</text>
</comment>
<dbReference type="OrthoDB" id="9803176at2"/>
<evidence type="ECO:0000256" key="10">
    <source>
        <dbReference type="SAM" id="Phobius"/>
    </source>
</evidence>
<dbReference type="Proteomes" id="UP000288587">
    <property type="component" value="Unassembled WGS sequence"/>
</dbReference>
<gene>
    <name evidence="14" type="ORF">EOD73_05525</name>
</gene>
<dbReference type="RefSeq" id="WP_127681616.1">
    <property type="nucleotide sequence ID" value="NZ_SACM01000001.1"/>
</dbReference>
<keyword evidence="10" id="KW-0472">Membrane</keyword>
<evidence type="ECO:0000256" key="9">
    <source>
        <dbReference type="PROSITE-ProRule" id="PRU00110"/>
    </source>
</evidence>
<dbReference type="InterPro" id="IPR036641">
    <property type="entry name" value="HPT_dom_sf"/>
</dbReference>
<keyword evidence="5" id="KW-0808">Transferase</keyword>
<dbReference type="EC" id="2.7.13.3" evidence="2"/>
<feature type="chain" id="PRO_5019584872" description="Chemotaxis protein CheA" evidence="11">
    <location>
        <begin position="23"/>
        <end position="934"/>
    </location>
</feature>
<feature type="transmembrane region" description="Helical" evidence="10">
    <location>
        <begin position="198"/>
        <end position="215"/>
    </location>
</feature>
<feature type="transmembrane region" description="Helical" evidence="10">
    <location>
        <begin position="312"/>
        <end position="330"/>
    </location>
</feature>
<dbReference type="InterPro" id="IPR000700">
    <property type="entry name" value="PAS-assoc_C"/>
</dbReference>
<keyword evidence="7" id="KW-0902">Two-component regulatory system</keyword>
<dbReference type="PRINTS" id="PR00344">
    <property type="entry name" value="BCTRLSENSOR"/>
</dbReference>
<dbReference type="InterPro" id="IPR003594">
    <property type="entry name" value="HATPase_dom"/>
</dbReference>
<dbReference type="PANTHER" id="PTHR43395">
    <property type="entry name" value="SENSOR HISTIDINE KINASE CHEA"/>
    <property type="match status" value="1"/>
</dbReference>
<feature type="transmembrane region" description="Helical" evidence="10">
    <location>
        <begin position="281"/>
        <end position="300"/>
    </location>
</feature>
<dbReference type="EMBL" id="SACM01000001">
    <property type="protein sequence ID" value="RVT88440.1"/>
    <property type="molecule type" value="Genomic_DNA"/>
</dbReference>
<comment type="catalytic activity">
    <reaction evidence="1">
        <text>ATP + protein L-histidine = ADP + protein N-phospho-L-histidine.</text>
        <dbReference type="EC" id="2.7.13.3"/>
    </reaction>
</comment>
<dbReference type="Gene3D" id="2.60.120.260">
    <property type="entry name" value="Galactose-binding domain-like"/>
    <property type="match status" value="1"/>
</dbReference>
<dbReference type="FunFam" id="3.30.565.10:FF:000016">
    <property type="entry name" value="Chemotaxis protein CheA, putative"/>
    <property type="match status" value="1"/>
</dbReference>
<feature type="modified residue" description="Phosphohistidine" evidence="9">
    <location>
        <position position="619"/>
    </location>
</feature>
<dbReference type="Pfam" id="PF02518">
    <property type="entry name" value="HATPase_c"/>
    <property type="match status" value="1"/>
</dbReference>
<keyword evidence="10" id="KW-1133">Transmembrane helix</keyword>
<name>A0A437LSS5_9BURK</name>
<sequence length="934" mass="103324">MMRWLALLVAAWFLVWGSGAQAQSRCDACGKRIDSLDQPVKLAGTWLFTRDDAPTNAQPGIDTSAWKVIKAPGPWKKAYDDKQVYQVGWYRGSFEFNQALVGQEVALLLNTYMAHMQVFVNGKEVYRRPNHANVDRYYSIQAAPVRFVIPDGKVDIAIRVNTPLMTGVYQLPFELHRYDPHDNTLVGWAVWGGEMRVTVGWIALFFGLFFMLVYVKVKYSMYLVASLSTMLGWIFLSFPADYFMALFPTKTLTYLHYVGLYGVMLFFVFAQYFYKFFPRLNVAFAIVSAIPVLGIAAMAVHENLAVFQALRSVFFLMLLAMSVACIYFYARGVMARQQGAGIMLVGMLLFSVSSFNDALLGMGVIQSVSLGATGLSLYLGAMLFVASRRFSDTFVENKRLVRDLTSINENLEGLVSDRTAALREKTNDIQSMLQNMPQGVLTIVAGSKIHPEYSAYLETIFDTKNIAGRDAMDFLFGGSNLGSDARSQVETAMSSVIGEDSMNYEFNSHLLVSECELFTGSGAKKSLEFSWSPIADEAGNVEKLMLCVRDVTEYKRLAAEAAGQKRELDLIGEILRVSQEKFQSFVESSRAFIVENRQVIEAQTGRNADAVNLLFRNMHTIKGNARTYGLLNMTNAVHEAEVAYDVLRKDEDAVWDAASLLAQLNAVEALVEEYAKINDHTLGRKGPGRRGNVEKFLMVDKDHLGKALRQLDGLDRNDVAAMMAAIAGVQQTLRRMGTEPLPEALSGVVESLPSLARELGKEPPKVVIDDQGLLVKSQLSGLLRNLFTHLLRNAVDHGLEAPAERQAAGKPAQGRIDVRAAVENDDFVITLSDDGRGLALAKIRERALERRFIDEGAQLSDEQVADLIFLPGFSTAEVVTEVSGRGVGMDAVRDFLARESGRIELRFRSSADAGQAFRAAEFVIRLPGAAAVAG</sequence>
<dbReference type="Gene3D" id="3.30.450.20">
    <property type="entry name" value="PAS domain"/>
    <property type="match status" value="1"/>
</dbReference>
<dbReference type="SMART" id="SM00387">
    <property type="entry name" value="HATPase_c"/>
    <property type="match status" value="1"/>
</dbReference>
<keyword evidence="10" id="KW-0812">Transmembrane</keyword>
<evidence type="ECO:0000256" key="2">
    <source>
        <dbReference type="ARBA" id="ARBA00012438"/>
    </source>
</evidence>
<evidence type="ECO:0000256" key="5">
    <source>
        <dbReference type="ARBA" id="ARBA00022679"/>
    </source>
</evidence>
<evidence type="ECO:0000256" key="1">
    <source>
        <dbReference type="ARBA" id="ARBA00000085"/>
    </source>
</evidence>
<dbReference type="Pfam" id="PF01627">
    <property type="entry name" value="Hpt"/>
    <property type="match status" value="1"/>
</dbReference>
<evidence type="ECO:0000256" key="7">
    <source>
        <dbReference type="ARBA" id="ARBA00023012"/>
    </source>
</evidence>
<evidence type="ECO:0000256" key="8">
    <source>
        <dbReference type="ARBA" id="ARBA00035100"/>
    </source>
</evidence>
<feature type="domain" description="HPt" evidence="13">
    <location>
        <begin position="574"/>
        <end position="678"/>
    </location>
</feature>
<evidence type="ECO:0000259" key="13">
    <source>
        <dbReference type="PROSITE" id="PS50894"/>
    </source>
</evidence>
<dbReference type="SUPFAM" id="SSF47226">
    <property type="entry name" value="Histidine-containing phosphotransfer domain, HPT domain"/>
    <property type="match status" value="1"/>
</dbReference>
<evidence type="ECO:0000256" key="6">
    <source>
        <dbReference type="ARBA" id="ARBA00022777"/>
    </source>
</evidence>
<keyword evidence="4 9" id="KW-0597">Phosphoprotein</keyword>
<reference evidence="14 15" key="1">
    <citation type="submission" date="2019-01" db="EMBL/GenBank/DDBJ databases">
        <authorList>
            <person name="Chen W.-M."/>
        </authorList>
    </citation>
    <scope>NUCLEOTIDE SEQUENCE [LARGE SCALE GENOMIC DNA]</scope>
    <source>
        <strain evidence="14 15">CCP-18</strain>
    </source>
</reference>
<evidence type="ECO:0000256" key="3">
    <source>
        <dbReference type="ARBA" id="ARBA00021495"/>
    </source>
</evidence>
<comment type="caution">
    <text evidence="14">The sequence shown here is derived from an EMBL/GenBank/DDBJ whole genome shotgun (WGS) entry which is preliminary data.</text>
</comment>
<dbReference type="PROSITE" id="PS50894">
    <property type="entry name" value="HPT"/>
    <property type="match status" value="1"/>
</dbReference>
<evidence type="ECO:0000313" key="14">
    <source>
        <dbReference type="EMBL" id="RVT88440.1"/>
    </source>
</evidence>
<evidence type="ECO:0000259" key="12">
    <source>
        <dbReference type="PROSITE" id="PS50113"/>
    </source>
</evidence>
<protein>
    <recommendedName>
        <fullName evidence="3">Chemotaxis protein CheA</fullName>
        <ecNumber evidence="2">2.7.13.3</ecNumber>
    </recommendedName>
</protein>
<feature type="transmembrane region" description="Helical" evidence="10">
    <location>
        <begin position="222"/>
        <end position="242"/>
    </location>
</feature>
<evidence type="ECO:0000313" key="15">
    <source>
        <dbReference type="Proteomes" id="UP000288587"/>
    </source>
</evidence>
<dbReference type="CDD" id="cd00088">
    <property type="entry name" value="HPT"/>
    <property type="match status" value="1"/>
</dbReference>
<dbReference type="Gene3D" id="3.30.565.10">
    <property type="entry name" value="Histidine kinase-like ATPase, C-terminal domain"/>
    <property type="match status" value="1"/>
</dbReference>
<dbReference type="PROSITE" id="PS50113">
    <property type="entry name" value="PAC"/>
    <property type="match status" value="1"/>
</dbReference>
<feature type="signal peptide" evidence="11">
    <location>
        <begin position="1"/>
        <end position="22"/>
    </location>
</feature>
<dbReference type="SUPFAM" id="SSF55874">
    <property type="entry name" value="ATPase domain of HSP90 chaperone/DNA topoisomerase II/histidine kinase"/>
    <property type="match status" value="1"/>
</dbReference>
<feature type="domain" description="PAC" evidence="12">
    <location>
        <begin position="511"/>
        <end position="563"/>
    </location>
</feature>
<accession>A0A437LSS5</accession>
<dbReference type="Gene3D" id="1.20.120.160">
    <property type="entry name" value="HPT domain"/>
    <property type="match status" value="1"/>
</dbReference>
<dbReference type="PANTHER" id="PTHR43395:SF1">
    <property type="entry name" value="CHEMOTAXIS PROTEIN CHEA"/>
    <property type="match status" value="1"/>
</dbReference>
<dbReference type="GO" id="GO:0000155">
    <property type="term" value="F:phosphorelay sensor kinase activity"/>
    <property type="evidence" value="ECO:0007669"/>
    <property type="project" value="UniProtKB-ARBA"/>
</dbReference>
<keyword evidence="6" id="KW-0418">Kinase</keyword>
<feature type="transmembrane region" description="Helical" evidence="10">
    <location>
        <begin position="342"/>
        <end position="362"/>
    </location>
</feature>
<dbReference type="SUPFAM" id="SSF49785">
    <property type="entry name" value="Galactose-binding domain-like"/>
    <property type="match status" value="1"/>
</dbReference>